<comment type="caution">
    <text evidence="1">The sequence shown here is derived from an EMBL/GenBank/DDBJ whole genome shotgun (WGS) entry which is preliminary data.</text>
</comment>
<name>A0A7X6MYJ3_9STRE</name>
<protein>
    <submittedName>
        <fullName evidence="1">Uncharacterized protein</fullName>
    </submittedName>
</protein>
<gene>
    <name evidence="1" type="ORF">HF992_07780</name>
</gene>
<proteinExistence type="predicted"/>
<evidence type="ECO:0000313" key="1">
    <source>
        <dbReference type="EMBL" id="NKZ20730.1"/>
    </source>
</evidence>
<accession>A0A7X6MYJ3</accession>
<dbReference type="EMBL" id="JAAXPR010000014">
    <property type="protein sequence ID" value="NKZ20730.1"/>
    <property type="molecule type" value="Genomic_DNA"/>
</dbReference>
<organism evidence="1 2">
    <name type="scientific">Streptococcus ovuberis</name>
    <dbReference type="NCBI Taxonomy" id="1936207"/>
    <lineage>
        <taxon>Bacteria</taxon>
        <taxon>Bacillati</taxon>
        <taxon>Bacillota</taxon>
        <taxon>Bacilli</taxon>
        <taxon>Lactobacillales</taxon>
        <taxon>Streptococcaceae</taxon>
        <taxon>Streptococcus</taxon>
    </lineage>
</organism>
<sequence>MLLPIVPLDSSRQSRQFEKKSKNNFLLKLRLGQLEISCFHPLGQDQLELILEKVLTYDRQAQ</sequence>
<evidence type="ECO:0000313" key="2">
    <source>
        <dbReference type="Proteomes" id="UP000522720"/>
    </source>
</evidence>
<keyword evidence="2" id="KW-1185">Reference proteome</keyword>
<dbReference type="AlphaFoldDB" id="A0A7X6MYJ3"/>
<dbReference type="Proteomes" id="UP000522720">
    <property type="component" value="Unassembled WGS sequence"/>
</dbReference>
<reference evidence="1 2" key="1">
    <citation type="submission" date="2020-04" db="EMBL/GenBank/DDBJ databases">
        <title>MicrobeNet Type strains.</title>
        <authorList>
            <person name="Nicholson A.C."/>
        </authorList>
    </citation>
    <scope>NUCLEOTIDE SEQUENCE [LARGE SCALE GENOMIC DNA]</scope>
    <source>
        <strain evidence="1 2">CCUG 69612</strain>
    </source>
</reference>